<gene>
    <name evidence="2" type="ORF">DPV92_08370</name>
</gene>
<dbReference type="InterPro" id="IPR041633">
    <property type="entry name" value="Polbeta"/>
</dbReference>
<dbReference type="Gene3D" id="3.30.460.10">
    <property type="entry name" value="Beta Polymerase, domain 2"/>
    <property type="match status" value="1"/>
</dbReference>
<sequence>MLEQFGLDVKQQKIITDILCKYPEVEKAIIYGSRTKVSYRESSDIDLTLKGINLIQTILTKIWLDLDESNSPYLFDLSIYSQLR</sequence>
<keyword evidence="3" id="KW-1185">Reference proteome</keyword>
<dbReference type="SUPFAM" id="SSF81301">
    <property type="entry name" value="Nucleotidyltransferase"/>
    <property type="match status" value="1"/>
</dbReference>
<reference evidence="2 3" key="1">
    <citation type="submission" date="2018-05" db="EMBL/GenBank/DDBJ databases">
        <title>Draft Genome Sequences for a Diverse set of 7 Haemophilus Species.</title>
        <authorList>
            <person name="Nichols M."/>
            <person name="Topaz N."/>
            <person name="Wang X."/>
            <person name="Wang X."/>
            <person name="Boxrud D."/>
        </authorList>
    </citation>
    <scope>NUCLEOTIDE SEQUENCE [LARGE SCALE GENOMIC DNA]</scope>
    <source>
        <strain evidence="2 3">C2014016342</strain>
    </source>
</reference>
<dbReference type="RefSeq" id="WP_111354471.1">
    <property type="nucleotide sequence ID" value="NZ_QEQF01000009.1"/>
</dbReference>
<evidence type="ECO:0000313" key="2">
    <source>
        <dbReference type="EMBL" id="RDF08849.1"/>
    </source>
</evidence>
<dbReference type="AlphaFoldDB" id="A0A369ZNL6"/>
<accession>A0A369ZNL6</accession>
<dbReference type="GO" id="GO:0016740">
    <property type="term" value="F:transferase activity"/>
    <property type="evidence" value="ECO:0007669"/>
    <property type="project" value="UniProtKB-KW"/>
</dbReference>
<name>A0A369ZNL6_9PAST</name>
<keyword evidence="2" id="KW-0808">Transferase</keyword>
<dbReference type="InterPro" id="IPR043519">
    <property type="entry name" value="NT_sf"/>
</dbReference>
<organism evidence="2 3">
    <name type="scientific">Haemophilus paraphrohaemolyticus</name>
    <dbReference type="NCBI Taxonomy" id="736"/>
    <lineage>
        <taxon>Bacteria</taxon>
        <taxon>Pseudomonadati</taxon>
        <taxon>Pseudomonadota</taxon>
        <taxon>Gammaproteobacteria</taxon>
        <taxon>Pasteurellales</taxon>
        <taxon>Pasteurellaceae</taxon>
        <taxon>Haemophilus</taxon>
    </lineage>
</organism>
<comment type="caution">
    <text evidence="2">The sequence shown here is derived from an EMBL/GenBank/DDBJ whole genome shotgun (WGS) entry which is preliminary data.</text>
</comment>
<dbReference type="CDD" id="cd05403">
    <property type="entry name" value="NT_KNTase_like"/>
    <property type="match status" value="1"/>
</dbReference>
<evidence type="ECO:0000259" key="1">
    <source>
        <dbReference type="Pfam" id="PF18765"/>
    </source>
</evidence>
<feature type="domain" description="Polymerase beta nucleotidyltransferase" evidence="1">
    <location>
        <begin position="15"/>
        <end position="79"/>
    </location>
</feature>
<dbReference type="EMBL" id="QEQF01000009">
    <property type="protein sequence ID" value="RDF08849.1"/>
    <property type="molecule type" value="Genomic_DNA"/>
</dbReference>
<evidence type="ECO:0000313" key="3">
    <source>
        <dbReference type="Proteomes" id="UP000253945"/>
    </source>
</evidence>
<dbReference type="Proteomes" id="UP000253945">
    <property type="component" value="Unassembled WGS sequence"/>
</dbReference>
<proteinExistence type="predicted"/>
<dbReference type="Pfam" id="PF18765">
    <property type="entry name" value="Polbeta"/>
    <property type="match status" value="1"/>
</dbReference>
<protein>
    <submittedName>
        <fullName evidence="2">Nucleotidyltransferase domain-containing protein</fullName>
    </submittedName>
</protein>